<protein>
    <submittedName>
        <fullName evidence="1">Uncharacterized protein</fullName>
    </submittedName>
</protein>
<proteinExistence type="predicted"/>
<dbReference type="EMBL" id="LAZR01002770">
    <property type="protein sequence ID" value="KKN25809.1"/>
    <property type="molecule type" value="Genomic_DNA"/>
</dbReference>
<comment type="caution">
    <text evidence="1">The sequence shown here is derived from an EMBL/GenBank/DDBJ whole genome shotgun (WGS) entry which is preliminary data.</text>
</comment>
<accession>A0A0F9P6W9</accession>
<name>A0A0F9P6W9_9ZZZZ</name>
<reference evidence="1" key="1">
    <citation type="journal article" date="2015" name="Nature">
        <title>Complex archaea that bridge the gap between prokaryotes and eukaryotes.</title>
        <authorList>
            <person name="Spang A."/>
            <person name="Saw J.H."/>
            <person name="Jorgensen S.L."/>
            <person name="Zaremba-Niedzwiedzka K."/>
            <person name="Martijn J."/>
            <person name="Lind A.E."/>
            <person name="van Eijk R."/>
            <person name="Schleper C."/>
            <person name="Guy L."/>
            <person name="Ettema T.J."/>
        </authorList>
    </citation>
    <scope>NUCLEOTIDE SEQUENCE</scope>
</reference>
<organism evidence="1">
    <name type="scientific">marine sediment metagenome</name>
    <dbReference type="NCBI Taxonomy" id="412755"/>
    <lineage>
        <taxon>unclassified sequences</taxon>
        <taxon>metagenomes</taxon>
        <taxon>ecological metagenomes</taxon>
    </lineage>
</organism>
<evidence type="ECO:0000313" key="1">
    <source>
        <dbReference type="EMBL" id="KKN25809.1"/>
    </source>
</evidence>
<gene>
    <name evidence="1" type="ORF">LCGC14_0880970</name>
</gene>
<sequence>MESKDKVLEKLGLDNELEAEIKEEKKSLVKFIHVFESDSERRSIRKKIRRNKSKNNLIRERRRLDKEWKESFSYFYLNPRKFSFGLKNL</sequence>
<dbReference type="AlphaFoldDB" id="A0A0F9P6W9"/>